<reference evidence="1 2" key="1">
    <citation type="submission" date="2019-10" db="EMBL/GenBank/DDBJ databases">
        <authorList>
            <person name="Nie G."/>
            <person name="Ming H."/>
            <person name="Yi B."/>
        </authorList>
    </citation>
    <scope>NUCLEOTIDE SEQUENCE [LARGE SCALE GENOMIC DNA]</scope>
    <source>
        <strain evidence="1 2">CFH 90414</strain>
    </source>
</reference>
<gene>
    <name evidence="1" type="ORF">GE115_03950</name>
</gene>
<dbReference type="AlphaFoldDB" id="A0A6I2F3Q1"/>
<dbReference type="Gene3D" id="1.20.1260.20">
    <property type="entry name" value="PPE superfamily"/>
    <property type="match status" value="1"/>
</dbReference>
<evidence type="ECO:0000313" key="2">
    <source>
        <dbReference type="Proteomes" id="UP000431080"/>
    </source>
</evidence>
<accession>A0A6I2F3Q1</accession>
<proteinExistence type="predicted"/>
<sequence>MHDLATTRAPYGGPPVDATARLEAAEAGLARLARFAEGLREFASALGVDSCAGHSWSGDAADRYAEAYQRLVADVSASAGWAEQARDALERQVARLRASVPMSGRG</sequence>
<keyword evidence="2" id="KW-1185">Reference proteome</keyword>
<dbReference type="Proteomes" id="UP000431080">
    <property type="component" value="Unassembled WGS sequence"/>
</dbReference>
<dbReference type="EMBL" id="WJIF01000002">
    <property type="protein sequence ID" value="MRG59024.1"/>
    <property type="molecule type" value="Genomic_DNA"/>
</dbReference>
<organism evidence="1 2">
    <name type="scientific">Agromyces agglutinans</name>
    <dbReference type="NCBI Taxonomy" id="2662258"/>
    <lineage>
        <taxon>Bacteria</taxon>
        <taxon>Bacillati</taxon>
        <taxon>Actinomycetota</taxon>
        <taxon>Actinomycetes</taxon>
        <taxon>Micrococcales</taxon>
        <taxon>Microbacteriaceae</taxon>
        <taxon>Agromyces</taxon>
    </lineage>
</organism>
<evidence type="ECO:0000313" key="1">
    <source>
        <dbReference type="EMBL" id="MRG59024.1"/>
    </source>
</evidence>
<protein>
    <submittedName>
        <fullName evidence="1">Uncharacterized protein</fullName>
    </submittedName>
</protein>
<dbReference type="InterPro" id="IPR038332">
    <property type="entry name" value="PPE_sf"/>
</dbReference>
<name>A0A6I2F3Q1_9MICO</name>
<dbReference type="RefSeq" id="WP_153683507.1">
    <property type="nucleotide sequence ID" value="NZ_WJIF01000002.1"/>
</dbReference>
<comment type="caution">
    <text evidence="1">The sequence shown here is derived from an EMBL/GenBank/DDBJ whole genome shotgun (WGS) entry which is preliminary data.</text>
</comment>